<dbReference type="RefSeq" id="WP_249863897.1">
    <property type="nucleotide sequence ID" value="NZ_CP027059.1"/>
</dbReference>
<dbReference type="InterPro" id="IPR007536">
    <property type="entry name" value="16SrRNA_methylTrfase_J"/>
</dbReference>
<evidence type="ECO:0000313" key="1">
    <source>
        <dbReference type="EMBL" id="UQZ81680.1"/>
    </source>
</evidence>
<gene>
    <name evidence="1" type="ORF">SK3146_00836</name>
</gene>
<dbReference type="Pfam" id="PF04445">
    <property type="entry name" value="SAM_MT"/>
    <property type="match status" value="1"/>
</dbReference>
<protein>
    <submittedName>
        <fullName evidence="1">Methyltransferase</fullName>
    </submittedName>
</protein>
<accession>A0ABY4RI35</accession>
<dbReference type="InterPro" id="IPR029063">
    <property type="entry name" value="SAM-dependent_MTases_sf"/>
</dbReference>
<dbReference type="SUPFAM" id="SSF53335">
    <property type="entry name" value="S-adenosyl-L-methionine-dependent methyltransferases"/>
    <property type="match status" value="1"/>
</dbReference>
<reference evidence="1" key="1">
    <citation type="submission" date="2018-02" db="EMBL/GenBank/DDBJ databases">
        <authorList>
            <person name="Kim S.-K."/>
            <person name="Jung H.-I."/>
            <person name="Lee S.-W."/>
        </authorList>
    </citation>
    <scope>NUCLEOTIDE SEQUENCE</scope>
    <source>
        <strain evidence="1">SK3146</strain>
    </source>
</reference>
<keyword evidence="2" id="KW-1185">Reference proteome</keyword>
<evidence type="ECO:0000313" key="2">
    <source>
        <dbReference type="Proteomes" id="UP001057134"/>
    </source>
</evidence>
<organism evidence="1 2">
    <name type="scientific">Paenibacillus konkukensis</name>
    <dbReference type="NCBI Taxonomy" id="2020716"/>
    <lineage>
        <taxon>Bacteria</taxon>
        <taxon>Bacillati</taxon>
        <taxon>Bacillota</taxon>
        <taxon>Bacilli</taxon>
        <taxon>Bacillales</taxon>
        <taxon>Paenibacillaceae</taxon>
        <taxon>Paenibacillus</taxon>
    </lineage>
</organism>
<dbReference type="PANTHER" id="PTHR36112">
    <property type="entry name" value="RIBOSOMAL RNA SMALL SUBUNIT METHYLTRANSFERASE J"/>
    <property type="match status" value="1"/>
</dbReference>
<name>A0ABY4RI35_9BACL</name>
<dbReference type="CDD" id="cd02440">
    <property type="entry name" value="AdoMet_MTases"/>
    <property type="match status" value="1"/>
</dbReference>
<dbReference type="Proteomes" id="UP001057134">
    <property type="component" value="Chromosome"/>
</dbReference>
<proteinExistence type="predicted"/>
<dbReference type="GO" id="GO:0032259">
    <property type="term" value="P:methylation"/>
    <property type="evidence" value="ECO:0007669"/>
    <property type="project" value="UniProtKB-KW"/>
</dbReference>
<reference evidence="1" key="2">
    <citation type="journal article" date="2021" name="J Anim Sci Technol">
        <title>Complete genome sequence of Paenibacillus konkukensis sp. nov. SK3146 as a potential probiotic strain.</title>
        <authorList>
            <person name="Jung H.I."/>
            <person name="Park S."/>
            <person name="Niu K.M."/>
            <person name="Lee S.W."/>
            <person name="Kothari D."/>
            <person name="Yi K.J."/>
            <person name="Kim S.K."/>
        </authorList>
    </citation>
    <scope>NUCLEOTIDE SEQUENCE</scope>
    <source>
        <strain evidence="1">SK3146</strain>
    </source>
</reference>
<keyword evidence="1" id="KW-0808">Transferase</keyword>
<dbReference type="GO" id="GO:0008168">
    <property type="term" value="F:methyltransferase activity"/>
    <property type="evidence" value="ECO:0007669"/>
    <property type="project" value="UniProtKB-KW"/>
</dbReference>
<sequence>MLITTSYDPQREQLELADRLAAQIKELKGVQGNVRRVRRARMSLAQLCLTYDDPDILLVTRERIEYYHEQQPALFFHPSTAAIRVKRLLNGESDTLLEMAGVRPGDRILDCTAGLGSDAVTLSFAAGQSGQVTALESSPLPFLLLQQGLGEYVSDIPGMTDAMRRIRVLHEEHLDFLRRQDAKSFDVVYFDPMFRKPIHESNSIRSIRQLADARALTEEAVHEARRAARRAVVMKEHRDSGEFARLGFAELHRSTSKIAYGVIRL</sequence>
<dbReference type="PANTHER" id="PTHR36112:SF1">
    <property type="entry name" value="RIBOSOMAL RNA SMALL SUBUNIT METHYLTRANSFERASE J"/>
    <property type="match status" value="1"/>
</dbReference>
<dbReference type="Gene3D" id="3.40.50.150">
    <property type="entry name" value="Vaccinia Virus protein VP39"/>
    <property type="match status" value="1"/>
</dbReference>
<keyword evidence="1" id="KW-0489">Methyltransferase</keyword>
<dbReference type="EMBL" id="CP027059">
    <property type="protein sequence ID" value="UQZ81680.1"/>
    <property type="molecule type" value="Genomic_DNA"/>
</dbReference>